<sequence>MNMIPVNSSNIASIGYVGGSSGTLYVAFHSGTLYSYADVPRSVYEGLMNAPSHGKYFHAFIKNRYAYQRIS</sequence>
<gene>
    <name evidence="2" type="ORF">EDD77_11375</name>
</gene>
<accession>A0A4R1QRC1</accession>
<name>A0A4R1QRC1_9FIRM</name>
<evidence type="ECO:0000313" key="3">
    <source>
        <dbReference type="Proteomes" id="UP000295184"/>
    </source>
</evidence>
<dbReference type="Pfam" id="PF13619">
    <property type="entry name" value="KTSC"/>
    <property type="match status" value="1"/>
</dbReference>
<dbReference type="OrthoDB" id="8450910at2"/>
<proteinExistence type="predicted"/>
<feature type="domain" description="KTSC" evidence="1">
    <location>
        <begin position="7"/>
        <end position="65"/>
    </location>
</feature>
<dbReference type="EMBL" id="SLUM01000013">
    <property type="protein sequence ID" value="TCL56409.1"/>
    <property type="molecule type" value="Genomic_DNA"/>
</dbReference>
<organism evidence="2 3">
    <name type="scientific">Allofournierella massiliensis</name>
    <dbReference type="NCBI Taxonomy" id="1650663"/>
    <lineage>
        <taxon>Bacteria</taxon>
        <taxon>Bacillati</taxon>
        <taxon>Bacillota</taxon>
        <taxon>Clostridia</taxon>
        <taxon>Eubacteriales</taxon>
        <taxon>Oscillospiraceae</taxon>
        <taxon>Allofournierella</taxon>
    </lineage>
</organism>
<dbReference type="AlphaFoldDB" id="A0A4R1QRC1"/>
<protein>
    <submittedName>
        <fullName evidence="2">KTSC domain-containing protein</fullName>
    </submittedName>
</protein>
<reference evidence="2 3" key="1">
    <citation type="submission" date="2019-03" db="EMBL/GenBank/DDBJ databases">
        <title>Genomic Encyclopedia of Type Strains, Phase IV (KMG-IV): sequencing the most valuable type-strain genomes for metagenomic binning, comparative biology and taxonomic classification.</title>
        <authorList>
            <person name="Goeker M."/>
        </authorList>
    </citation>
    <scope>NUCLEOTIDE SEQUENCE [LARGE SCALE GENOMIC DNA]</scope>
    <source>
        <strain evidence="2 3">DSM 100451</strain>
    </source>
</reference>
<dbReference type="InterPro" id="IPR025309">
    <property type="entry name" value="KTSC_dom"/>
</dbReference>
<evidence type="ECO:0000259" key="1">
    <source>
        <dbReference type="Pfam" id="PF13619"/>
    </source>
</evidence>
<comment type="caution">
    <text evidence="2">The sequence shown here is derived from an EMBL/GenBank/DDBJ whole genome shotgun (WGS) entry which is preliminary data.</text>
</comment>
<evidence type="ECO:0000313" key="2">
    <source>
        <dbReference type="EMBL" id="TCL56409.1"/>
    </source>
</evidence>
<dbReference type="STRING" id="1650663.GCA_001486665_02594"/>
<dbReference type="RefSeq" id="WP_077138584.1">
    <property type="nucleotide sequence ID" value="NZ_CABKVM010000018.1"/>
</dbReference>
<dbReference type="Proteomes" id="UP000295184">
    <property type="component" value="Unassembled WGS sequence"/>
</dbReference>